<evidence type="ECO:0000313" key="2">
    <source>
        <dbReference type="EMBL" id="QUE53756.1"/>
    </source>
</evidence>
<name>A0ABX7YIX6_9STRE</name>
<evidence type="ECO:0000256" key="1">
    <source>
        <dbReference type="SAM" id="Phobius"/>
    </source>
</evidence>
<evidence type="ECO:0000313" key="3">
    <source>
        <dbReference type="Proteomes" id="UP000677616"/>
    </source>
</evidence>
<gene>
    <name evidence="2" type="ORF">INT76_07945</name>
</gene>
<protein>
    <recommendedName>
        <fullName evidence="4">Cell wall-active antibiotics response LiaF-like C-terminal domain-containing protein</fullName>
    </recommendedName>
</protein>
<proteinExistence type="predicted"/>
<organism evidence="2 3">
    <name type="scientific">Streptococcus oriscaviae</name>
    <dbReference type="NCBI Taxonomy" id="2781599"/>
    <lineage>
        <taxon>Bacteria</taxon>
        <taxon>Bacillati</taxon>
        <taxon>Bacillota</taxon>
        <taxon>Bacilli</taxon>
        <taxon>Lactobacillales</taxon>
        <taxon>Streptococcaceae</taxon>
        <taxon>Streptococcus</taxon>
    </lineage>
</organism>
<dbReference type="RefSeq" id="WP_212569919.1">
    <property type="nucleotide sequence ID" value="NZ_CP073084.1"/>
</dbReference>
<keyword evidence="1" id="KW-0812">Transmembrane</keyword>
<evidence type="ECO:0008006" key="4">
    <source>
        <dbReference type="Google" id="ProtNLM"/>
    </source>
</evidence>
<feature type="transmembrane region" description="Helical" evidence="1">
    <location>
        <begin position="51"/>
        <end position="69"/>
    </location>
</feature>
<dbReference type="EMBL" id="CP073084">
    <property type="protein sequence ID" value="QUE53756.1"/>
    <property type="molecule type" value="Genomic_DNA"/>
</dbReference>
<feature type="transmembrane region" description="Helical" evidence="1">
    <location>
        <begin position="29"/>
        <end position="44"/>
    </location>
</feature>
<sequence length="218" mass="23968">MKKYILGIGLLVLSALVLFQDQLPDFSIPLWRLVLMVGVGVLFLERVSKKAVNGAFVYGTWLFILLNNQFKLVNIGTGTIILGAVLACIGINILFKPKDNFVTGYFIEDGRYQGKGTVFSSSNRYISDTDFVSDSVEVTFGSVNVYFDHAQLLGERGTLEVEGVFSSINLYVPSDWNLVIEAGGPFSGVENHLRPRSGEKTLVVTGELVFSGLKIYPV</sequence>
<dbReference type="Proteomes" id="UP000677616">
    <property type="component" value="Chromosome"/>
</dbReference>
<accession>A0ABX7YIX6</accession>
<feature type="transmembrane region" description="Helical" evidence="1">
    <location>
        <begin position="75"/>
        <end position="95"/>
    </location>
</feature>
<keyword evidence="3" id="KW-1185">Reference proteome</keyword>
<keyword evidence="1" id="KW-0472">Membrane</keyword>
<keyword evidence="1" id="KW-1133">Transmembrane helix</keyword>
<reference evidence="2 3" key="1">
    <citation type="submission" date="2021-04" db="EMBL/GenBank/DDBJ databases">
        <title>Complete genome sequence of a novel Streptococcus species.</title>
        <authorList>
            <person name="Teng J.L.L."/>
        </authorList>
    </citation>
    <scope>NUCLEOTIDE SEQUENCE [LARGE SCALE GENOMIC DNA]</scope>
    <source>
        <strain evidence="2 3">HKU75</strain>
    </source>
</reference>